<gene>
    <name evidence="2" type="ORF">HNQ55_001582</name>
</gene>
<sequence>MNDNTTDKNVSNRSLMGWGASAFFAMPLCYVGMFLIFGVALSIPQSESVNDKIAYIATQESMLSLAYIIGYLIFGTLLLIAVQAMHTRLTTSSSHLMNAASAFGFIWVVLMMCSGMIALTGMHTMLTLFAKGNSHADTLFYVYTTMVNGLGGGIELIGGMWVLLLSIFGLKTAQLAKGLHIFGVIVGVLGILTVMQSVPEMKDAFGVSQIVWFIWMGIALLKSRAEFTQ</sequence>
<dbReference type="AlphaFoldDB" id="A0A7X0TTG9"/>
<reference evidence="2 3" key="1">
    <citation type="submission" date="2020-08" db="EMBL/GenBank/DDBJ databases">
        <title>Genomic Encyclopedia of Type Strains, Phase IV (KMG-IV): sequencing the most valuable type-strain genomes for metagenomic binning, comparative biology and taxonomic classification.</title>
        <authorList>
            <person name="Goeker M."/>
        </authorList>
    </citation>
    <scope>NUCLEOTIDE SEQUENCE [LARGE SCALE GENOMIC DNA]</scope>
    <source>
        <strain evidence="2 3">DSM 26287</strain>
    </source>
</reference>
<dbReference type="Proteomes" id="UP000537141">
    <property type="component" value="Unassembled WGS sequence"/>
</dbReference>
<keyword evidence="1" id="KW-0812">Transmembrane</keyword>
<feature type="transmembrane region" description="Helical" evidence="1">
    <location>
        <begin position="63"/>
        <end position="84"/>
    </location>
</feature>
<dbReference type="RefSeq" id="WP_184423882.1">
    <property type="nucleotide sequence ID" value="NZ_BAABLB010000049.1"/>
</dbReference>
<organism evidence="2 3">
    <name type="scientific">Thalassotalea piscium</name>
    <dbReference type="NCBI Taxonomy" id="1230533"/>
    <lineage>
        <taxon>Bacteria</taxon>
        <taxon>Pseudomonadati</taxon>
        <taxon>Pseudomonadota</taxon>
        <taxon>Gammaproteobacteria</taxon>
        <taxon>Alteromonadales</taxon>
        <taxon>Colwelliaceae</taxon>
        <taxon>Thalassotalea</taxon>
    </lineage>
</organism>
<keyword evidence="3" id="KW-1185">Reference proteome</keyword>
<evidence type="ECO:0000313" key="2">
    <source>
        <dbReference type="EMBL" id="MBB6543075.1"/>
    </source>
</evidence>
<proteinExistence type="predicted"/>
<feature type="transmembrane region" description="Helical" evidence="1">
    <location>
        <begin position="140"/>
        <end position="167"/>
    </location>
</feature>
<keyword evidence="1" id="KW-1133">Transmembrane helix</keyword>
<evidence type="ECO:0000313" key="3">
    <source>
        <dbReference type="Proteomes" id="UP000537141"/>
    </source>
</evidence>
<protein>
    <submittedName>
        <fullName evidence="2">Putative membrane protein</fullName>
    </submittedName>
</protein>
<name>A0A7X0TTG9_9GAMM</name>
<accession>A0A7X0TTG9</accession>
<feature type="transmembrane region" description="Helical" evidence="1">
    <location>
        <begin position="204"/>
        <end position="221"/>
    </location>
</feature>
<evidence type="ECO:0000256" key="1">
    <source>
        <dbReference type="SAM" id="Phobius"/>
    </source>
</evidence>
<feature type="transmembrane region" description="Helical" evidence="1">
    <location>
        <begin position="96"/>
        <end position="120"/>
    </location>
</feature>
<feature type="transmembrane region" description="Helical" evidence="1">
    <location>
        <begin position="179"/>
        <end position="198"/>
    </location>
</feature>
<keyword evidence="1" id="KW-0472">Membrane</keyword>
<comment type="caution">
    <text evidence="2">The sequence shown here is derived from an EMBL/GenBank/DDBJ whole genome shotgun (WGS) entry which is preliminary data.</text>
</comment>
<feature type="transmembrane region" description="Helical" evidence="1">
    <location>
        <begin position="21"/>
        <end position="43"/>
    </location>
</feature>
<dbReference type="EMBL" id="JACHHU010000010">
    <property type="protein sequence ID" value="MBB6543075.1"/>
    <property type="molecule type" value="Genomic_DNA"/>
</dbReference>